<feature type="signal peptide" evidence="1">
    <location>
        <begin position="1"/>
        <end position="20"/>
    </location>
</feature>
<reference evidence="3" key="1">
    <citation type="journal article" date="2019" name="Int. J. Syst. Evol. Microbiol.">
        <title>The Global Catalogue of Microorganisms (GCM) 10K type strain sequencing project: providing services to taxonomists for standard genome sequencing and annotation.</title>
        <authorList>
            <consortium name="The Broad Institute Genomics Platform"/>
            <consortium name="The Broad Institute Genome Sequencing Center for Infectious Disease"/>
            <person name="Wu L."/>
            <person name="Ma J."/>
        </authorList>
    </citation>
    <scope>NUCLEOTIDE SEQUENCE [LARGE SCALE GENOMIC DNA]</scope>
    <source>
        <strain evidence="3">CGMCC 1.15053</strain>
    </source>
</reference>
<organism evidence="2 3">
    <name type="scientific">Deinococcus petrolearius</name>
    <dbReference type="NCBI Taxonomy" id="1751295"/>
    <lineage>
        <taxon>Bacteria</taxon>
        <taxon>Thermotogati</taxon>
        <taxon>Deinococcota</taxon>
        <taxon>Deinococci</taxon>
        <taxon>Deinococcales</taxon>
        <taxon>Deinococcaceae</taxon>
        <taxon>Deinococcus</taxon>
    </lineage>
</organism>
<proteinExistence type="predicted"/>
<sequence length="506" mass="52977">MRRSMWSVGLIAALALGSCATTPVPQYDVTGTVTQGRAQAAVAGASVQVGTDGVTATTNADGRFSVGMTGDQTDLLFSKAGYASTLVQNLDATQAQNLDVILRPAFDPSLPTMPPTVTLDLADGATVGGGDLTVNLKVTVAEPGRNAMFSGIAAIGEAAGTSGYLNAGRVRHTFGDPRTTDQSVTFTRADFAAFKGEVDLHFTVYDVNGNRTDVIRHVNVVPDDNASAVAAPQAVSPFAVTFADDATFGALSTSPQAVTALRAGKLPRAEALKAASATNTVRPQAAPGGHSLWVDVDFNYAGAAPRAFELWRSTDGNTFTRVLSSAPASVVLDEEQQLYRMRDVGSVLQAGQKTYYRVRAVSDAGSADSDVQDVTPLGPFGVQLTSPMQGATGVDRVPVFRWTTTGAAARSLYAVVVQDRTQADSQTLAWLSDLLENQNQAVYNADGQAVLSRLQPYHAYDWQLAAMTASADGRAVSLAADFYNLFQLSSTGAESGPVNEFVTGGL</sequence>
<comment type="caution">
    <text evidence="2">The sequence shown here is derived from an EMBL/GenBank/DDBJ whole genome shotgun (WGS) entry which is preliminary data.</text>
</comment>
<evidence type="ECO:0000313" key="3">
    <source>
        <dbReference type="Proteomes" id="UP001595979"/>
    </source>
</evidence>
<gene>
    <name evidence="2" type="ORF">ACFPQ6_10135</name>
</gene>
<dbReference type="EMBL" id="JBHSOH010000009">
    <property type="protein sequence ID" value="MFC5848670.1"/>
    <property type="molecule type" value="Genomic_DNA"/>
</dbReference>
<dbReference type="PROSITE" id="PS51257">
    <property type="entry name" value="PROKAR_LIPOPROTEIN"/>
    <property type="match status" value="1"/>
</dbReference>
<evidence type="ECO:0000256" key="1">
    <source>
        <dbReference type="SAM" id="SignalP"/>
    </source>
</evidence>
<evidence type="ECO:0000313" key="2">
    <source>
        <dbReference type="EMBL" id="MFC5848670.1"/>
    </source>
</evidence>
<dbReference type="Proteomes" id="UP001595979">
    <property type="component" value="Unassembled WGS sequence"/>
</dbReference>
<feature type="chain" id="PRO_5046792708" description="Carboxypeptidase regulatory-like domain-containing protein" evidence="1">
    <location>
        <begin position="21"/>
        <end position="506"/>
    </location>
</feature>
<name>A0ABW1DK85_9DEIO</name>
<accession>A0ABW1DK85</accession>
<keyword evidence="3" id="KW-1185">Reference proteome</keyword>
<dbReference type="InterPro" id="IPR008969">
    <property type="entry name" value="CarboxyPept-like_regulatory"/>
</dbReference>
<keyword evidence="1" id="KW-0732">Signal</keyword>
<protein>
    <recommendedName>
        <fullName evidence="4">Carboxypeptidase regulatory-like domain-containing protein</fullName>
    </recommendedName>
</protein>
<dbReference type="Gene3D" id="2.60.40.1120">
    <property type="entry name" value="Carboxypeptidase-like, regulatory domain"/>
    <property type="match status" value="1"/>
</dbReference>
<evidence type="ECO:0008006" key="4">
    <source>
        <dbReference type="Google" id="ProtNLM"/>
    </source>
</evidence>
<dbReference type="RefSeq" id="WP_380048938.1">
    <property type="nucleotide sequence ID" value="NZ_JBHSOH010000009.1"/>
</dbReference>
<dbReference type="SUPFAM" id="SSF49464">
    <property type="entry name" value="Carboxypeptidase regulatory domain-like"/>
    <property type="match status" value="1"/>
</dbReference>